<keyword evidence="1" id="KW-0238">DNA-binding</keyword>
<evidence type="ECO:0000313" key="4">
    <source>
        <dbReference type="Proteomes" id="UP000320443"/>
    </source>
</evidence>
<keyword evidence="4" id="KW-1185">Reference proteome</keyword>
<dbReference type="AlphaFoldDB" id="A0A2N6TQR1"/>
<reference evidence="3 4" key="1">
    <citation type="submission" date="2019-07" db="EMBL/GenBank/DDBJ databases">
        <title>Draft genome of C. aurimucosum strain 2274.</title>
        <authorList>
            <person name="Pacheco L.G.C."/>
            <person name="Aguiar E.R.G.R."/>
            <person name="Santos C.S."/>
            <person name="Rocha D.J.P.G."/>
            <person name="Sant'Anna L.O."/>
            <person name="Mattos-Guaraldi A.L."/>
            <person name="Santos L.S."/>
        </authorList>
    </citation>
    <scope>NUCLEOTIDE SEQUENCE [LARGE SCALE GENOMIC DNA]</scope>
    <source>
        <strain evidence="3 4">2274</strain>
    </source>
</reference>
<comment type="caution">
    <text evidence="3">The sequence shown here is derived from an EMBL/GenBank/DDBJ whole genome shotgun (WGS) entry which is preliminary data.</text>
</comment>
<evidence type="ECO:0000313" key="3">
    <source>
        <dbReference type="EMBL" id="TRX59277.1"/>
    </source>
</evidence>
<sequence length="102" mass="11328">MTTTKKLPPVHPGEILMEDFLKEMGITQHKLAVSIGVPPRRINEIVHGKRAITADTALRLAKFFGMSPQFWLGLQTHYDLDVAEDKILAELDDIVPLQAAPA</sequence>
<proteinExistence type="predicted"/>
<dbReference type="SMART" id="SM00530">
    <property type="entry name" value="HTH_XRE"/>
    <property type="match status" value="1"/>
</dbReference>
<feature type="domain" description="HTH cro/C1-type" evidence="2">
    <location>
        <begin position="17"/>
        <end position="71"/>
    </location>
</feature>
<gene>
    <name evidence="3" type="ORF">FNY97_12050</name>
</gene>
<dbReference type="PROSITE" id="PS50943">
    <property type="entry name" value="HTH_CROC1"/>
    <property type="match status" value="1"/>
</dbReference>
<name>A0A2N6TQR1_9CORY</name>
<dbReference type="EMBL" id="VKDK01000027">
    <property type="protein sequence ID" value="TRX59277.1"/>
    <property type="molecule type" value="Genomic_DNA"/>
</dbReference>
<dbReference type="Gene3D" id="1.10.260.40">
    <property type="entry name" value="lambda repressor-like DNA-binding domains"/>
    <property type="match status" value="1"/>
</dbReference>
<dbReference type="CDD" id="cd00093">
    <property type="entry name" value="HTH_XRE"/>
    <property type="match status" value="1"/>
</dbReference>
<dbReference type="PANTHER" id="PTHR36924:SF1">
    <property type="entry name" value="ANTITOXIN HIGA-1"/>
    <property type="match status" value="1"/>
</dbReference>
<dbReference type="InterPro" id="IPR010982">
    <property type="entry name" value="Lambda_DNA-bd_dom_sf"/>
</dbReference>
<dbReference type="InterPro" id="IPR013430">
    <property type="entry name" value="Toxin_antidote_HigA"/>
</dbReference>
<evidence type="ECO:0000256" key="1">
    <source>
        <dbReference type="ARBA" id="ARBA00023125"/>
    </source>
</evidence>
<accession>A0A2N6TQR1</accession>
<dbReference type="Pfam" id="PF01381">
    <property type="entry name" value="HTH_3"/>
    <property type="match status" value="1"/>
</dbReference>
<evidence type="ECO:0000259" key="2">
    <source>
        <dbReference type="PROSITE" id="PS50943"/>
    </source>
</evidence>
<organism evidence="3 4">
    <name type="scientific">Corynebacterium hiratae</name>
    <dbReference type="NCBI Taxonomy" id="3139423"/>
    <lineage>
        <taxon>Bacteria</taxon>
        <taxon>Bacillati</taxon>
        <taxon>Actinomycetota</taxon>
        <taxon>Actinomycetes</taxon>
        <taxon>Mycobacteriales</taxon>
        <taxon>Corynebacteriaceae</taxon>
        <taxon>Corynebacterium</taxon>
    </lineage>
</organism>
<dbReference type="GO" id="GO:0003677">
    <property type="term" value="F:DNA binding"/>
    <property type="evidence" value="ECO:0007669"/>
    <property type="project" value="UniProtKB-KW"/>
</dbReference>
<dbReference type="NCBIfam" id="TIGR02607">
    <property type="entry name" value="antidote_HigA"/>
    <property type="match status" value="1"/>
</dbReference>
<protein>
    <submittedName>
        <fullName evidence="3">HigA family addiction module antidote protein</fullName>
    </submittedName>
</protein>
<dbReference type="PANTHER" id="PTHR36924">
    <property type="entry name" value="ANTITOXIN HIGA-1"/>
    <property type="match status" value="1"/>
</dbReference>
<dbReference type="InterPro" id="IPR001387">
    <property type="entry name" value="Cro/C1-type_HTH"/>
</dbReference>
<dbReference type="Proteomes" id="UP000320443">
    <property type="component" value="Unassembled WGS sequence"/>
</dbReference>
<dbReference type="SUPFAM" id="SSF47413">
    <property type="entry name" value="lambda repressor-like DNA-binding domains"/>
    <property type="match status" value="1"/>
</dbReference>